<evidence type="ECO:0000313" key="1">
    <source>
        <dbReference type="EMBL" id="KAJ3537886.1"/>
    </source>
</evidence>
<protein>
    <submittedName>
        <fullName evidence="1">Uncharacterized protein</fullName>
    </submittedName>
</protein>
<reference evidence="1" key="1">
    <citation type="submission" date="2022-08" db="EMBL/GenBank/DDBJ databases">
        <title>Genome Sequence of Fusarium decemcellulare.</title>
        <authorList>
            <person name="Buettner E."/>
        </authorList>
    </citation>
    <scope>NUCLEOTIDE SEQUENCE</scope>
    <source>
        <strain evidence="1">Babe19</strain>
    </source>
</reference>
<name>A0ACC1SE77_9HYPO</name>
<evidence type="ECO:0000313" key="2">
    <source>
        <dbReference type="Proteomes" id="UP001148629"/>
    </source>
</evidence>
<dbReference type="EMBL" id="JANRMS010000554">
    <property type="protein sequence ID" value="KAJ3537886.1"/>
    <property type="molecule type" value="Genomic_DNA"/>
</dbReference>
<accession>A0ACC1SE77</accession>
<keyword evidence="2" id="KW-1185">Reference proteome</keyword>
<comment type="caution">
    <text evidence="1">The sequence shown here is derived from an EMBL/GenBank/DDBJ whole genome shotgun (WGS) entry which is preliminary data.</text>
</comment>
<proteinExistence type="predicted"/>
<dbReference type="Proteomes" id="UP001148629">
    <property type="component" value="Unassembled WGS sequence"/>
</dbReference>
<gene>
    <name evidence="1" type="ORF">NM208_g6139</name>
</gene>
<organism evidence="1 2">
    <name type="scientific">Fusarium decemcellulare</name>
    <dbReference type="NCBI Taxonomy" id="57161"/>
    <lineage>
        <taxon>Eukaryota</taxon>
        <taxon>Fungi</taxon>
        <taxon>Dikarya</taxon>
        <taxon>Ascomycota</taxon>
        <taxon>Pezizomycotina</taxon>
        <taxon>Sordariomycetes</taxon>
        <taxon>Hypocreomycetidae</taxon>
        <taxon>Hypocreales</taxon>
        <taxon>Nectriaceae</taxon>
        <taxon>Fusarium</taxon>
        <taxon>Fusarium decemcellulare species complex</taxon>
    </lineage>
</organism>
<sequence length="581" mass="63953">MARLFTALLIYALCISSGIAFEANQPLGQEISTRQTLVAPPPCEPIYPPPSEFETRYRFNCFTHAFLITKNLTEAFRYISKGYINHNPFVTKNGSQAAFDALAPIWPSANLTFQRKLFQDGTGWLNYNSSAVGEIIDRFRWDSGCIVEHVKSGRRSRGLEKLLDDVETTHNDREPGALDKGTYLRILSACFSFFVAGVNDGSLGALIPYMIRDYHVNTAIVSSIYGATFLGWVFAAMSNTHLSQLLGLGSMLAVGATSQLLGHTLRTWKPPFPLMVVTFFFTAIGQAYNDTHSNTFVAKTKGAYRWLAVVHASYMGGCLVGPFVATGIASAGQVSKWYFFYLFAVGVCVINLALICWAFRDTLVVSKKVPSETEASRNKDAVKLIKSTLSHRSVWLLSMYYFFYVGSQITINGWVVEYLVQVRDGNLAQMGFIPAAFNGGCLLGRLLLAEPTYRLGERRMVFLYCLIAIGLQLIFWLVPNIIAAAVAVSFLGFVTGPLFATGISLGTKLFPREIHATALGYVFVFAQMGGAFFPIVTGVVASRIGVSVLQPFLVGILAGVTISWLLVPRPKSLPNDTLHQE</sequence>